<reference evidence="1" key="2">
    <citation type="journal article" date="2021" name="PeerJ">
        <title>Extensive microbial diversity within the chicken gut microbiome revealed by metagenomics and culture.</title>
        <authorList>
            <person name="Gilroy R."/>
            <person name="Ravi A."/>
            <person name="Getino M."/>
            <person name="Pursley I."/>
            <person name="Horton D.L."/>
            <person name="Alikhan N.F."/>
            <person name="Baker D."/>
            <person name="Gharbi K."/>
            <person name="Hall N."/>
            <person name="Watson M."/>
            <person name="Adriaenssens E.M."/>
            <person name="Foster-Nyarko E."/>
            <person name="Jarju S."/>
            <person name="Secka A."/>
            <person name="Antonio M."/>
            <person name="Oren A."/>
            <person name="Chaudhuri R.R."/>
            <person name="La Ragione R."/>
            <person name="Hildebrand F."/>
            <person name="Pallen M.J."/>
        </authorList>
    </citation>
    <scope>NUCLEOTIDE SEQUENCE</scope>
    <source>
        <strain evidence="1">ChiHile30-977</strain>
    </source>
</reference>
<protein>
    <submittedName>
        <fullName evidence="1">Uncharacterized protein</fullName>
    </submittedName>
</protein>
<name>A0A9D0YU13_9FIRM</name>
<comment type="caution">
    <text evidence="1">The sequence shown here is derived from an EMBL/GenBank/DDBJ whole genome shotgun (WGS) entry which is preliminary data.</text>
</comment>
<accession>A0A9D0YU13</accession>
<dbReference type="EMBL" id="DVFI01000001">
    <property type="protein sequence ID" value="HIQ61958.1"/>
    <property type="molecule type" value="Genomic_DNA"/>
</dbReference>
<gene>
    <name evidence="1" type="ORF">IAA66_00020</name>
</gene>
<dbReference type="AlphaFoldDB" id="A0A9D0YU13"/>
<reference evidence="1" key="1">
    <citation type="submission" date="2020-10" db="EMBL/GenBank/DDBJ databases">
        <authorList>
            <person name="Gilroy R."/>
        </authorList>
    </citation>
    <scope>NUCLEOTIDE SEQUENCE</scope>
    <source>
        <strain evidence="1">ChiHile30-977</strain>
    </source>
</reference>
<sequence length="320" mass="37027">MRRIYDAVGQRLGALDFQALYPGFHAYPYALYDLTQVCLPDRTIPYQDAFCANTVIPWEEGKLLAIWQMDEASAQDLDVLAAHLVHEMFHAYQTEANLVAEWPDDLMLLCYPQDMTNYMIKHHENRLLADAVDAPAAERERLLQTLHACRALRRLQIGAFAAQEERVEQLEGQAECCFLLALAQLDADKYRKCLTEYQRLLREESAVFDVRRTSYYSGALLRLLESRPDQPLPVLAQRLQERQADTKRILRDFFRQKRRKHVVSACLCGYDPMNQLRMGDMLWAKRFVCLAIHGESVRIDGPVVLRMKPGSVREVAAYFR</sequence>
<dbReference type="Proteomes" id="UP000886819">
    <property type="component" value="Unassembled WGS sequence"/>
</dbReference>
<organism evidence="1 2">
    <name type="scientific">Candidatus Avichristensenella intestinipullorum</name>
    <dbReference type="NCBI Taxonomy" id="2840693"/>
    <lineage>
        <taxon>Bacteria</taxon>
        <taxon>Bacillati</taxon>
        <taxon>Bacillota</taxon>
        <taxon>Clostridia</taxon>
        <taxon>Candidatus Avichristensenella</taxon>
    </lineage>
</organism>
<proteinExistence type="predicted"/>
<evidence type="ECO:0000313" key="2">
    <source>
        <dbReference type="Proteomes" id="UP000886819"/>
    </source>
</evidence>
<evidence type="ECO:0000313" key="1">
    <source>
        <dbReference type="EMBL" id="HIQ61958.1"/>
    </source>
</evidence>